<evidence type="ECO:0000256" key="7">
    <source>
        <dbReference type="ARBA" id="ARBA00023004"/>
    </source>
</evidence>
<dbReference type="InterPro" id="IPR039426">
    <property type="entry name" value="TonB-dep_rcpt-like"/>
</dbReference>
<name>A0ABY6J0B0_9BACT</name>
<dbReference type="NCBIfam" id="TIGR04057">
    <property type="entry name" value="SusC_RagA_signa"/>
    <property type="match status" value="1"/>
</dbReference>
<keyword evidence="7" id="KW-0408">Iron</keyword>
<protein>
    <submittedName>
        <fullName evidence="14">SusC/RagA family TonB-linked outer membrane protein</fullName>
    </submittedName>
</protein>
<keyword evidence="5 11" id="KW-0812">Transmembrane</keyword>
<feature type="chain" id="PRO_5045229058" evidence="12">
    <location>
        <begin position="24"/>
        <end position="1072"/>
    </location>
</feature>
<dbReference type="EMBL" id="CP107006">
    <property type="protein sequence ID" value="UYQ93065.1"/>
    <property type="molecule type" value="Genomic_DNA"/>
</dbReference>
<dbReference type="Proteomes" id="UP001162741">
    <property type="component" value="Chromosome"/>
</dbReference>
<dbReference type="NCBIfam" id="TIGR04056">
    <property type="entry name" value="OMP_RagA_SusC"/>
    <property type="match status" value="1"/>
</dbReference>
<evidence type="ECO:0000256" key="2">
    <source>
        <dbReference type="ARBA" id="ARBA00022448"/>
    </source>
</evidence>
<evidence type="ECO:0000256" key="3">
    <source>
        <dbReference type="ARBA" id="ARBA00022452"/>
    </source>
</evidence>
<dbReference type="InterPro" id="IPR037066">
    <property type="entry name" value="Plug_dom_sf"/>
</dbReference>
<accession>A0ABY6J0B0</accession>
<sequence length="1072" mass="117224">MRKSLSALFLSLVCIVASEQVIAQNRTVTGTVTSAEDGSPIPGATIIAKGTNIGTVTNVTGVFSLNVPQGTTALLVKFVGMKDQEIALSGNGPYNVALAADVTTLNETVVTANAIRREKSSLGYSSPTIKTEELTRGRSSSALNGLTGKVAGVNITSTASAPGSSSRIVLRGGSSILGSNQALIVVDGVPIDNSSYIGGDDSRSSVDFGNRGNDINPEDIESMTVLKGPAAAALYGSRASNGALIITTKSGKRGDNKKNEVTFNTTTTFSNVLRLPEYQNEFGQGGSGEPDPMENWSWGPRLDGTLQPWGQSINGVRLEKPYVAEKDNVRKFFELGTALNNNLSLSGAGEKTTYYLSINTLNSDGVMPDNYDKYAKYGIRFNAATQLSNKISSTINVNYNKISSNMVQGGQGPGSVYNNVIQTPRDIPLHKMSDLNNPYYSFGDVLQDADGNPQYGYYGAYTNNPYWVLKNYKNQNYVDRITGNFSLTYQPAKWLTLVERLGVDNYSDRRRYKYPKFSFTPADDAGNYPEDQIHTEVGKYEETNYNLNEITHDFMITGNHQFSPDFTASLMLGNNIRQRTFSSLTASTNPQNGLVVPGWYNLANSNGRVAASNNIETRRLVGFYGDLNLAYKNMLYLGVSARTDLSSTLPKDKYSFFYPGVNASFVFSELLKNSGAGEVINYGKLRASWASVGNDADAYILETYFGQTDILGGFGSTTFPFGDIPGYSLRNTIGNANITPEKTQAFEVGTELGFFNNRISVDFSYYENRSKDQIIPVPISPSSGYSATIINAGEVHNRGVELTLRGTPIRTADWTWEVYGTYTRNRNEVKSLIEGVDQVVIGGFGGMSIVAAVGRPYGEFYTTDLRRAPDGRVVVSPSTGMPLLSEQSVYLGSYNPKYQASLGTNVSYKTFTFNILFDTKQGGKFYSRTKDIMDFVGTAKETTVGNREEQLWPNSVYVDSDGKYVENTQYTYLPQDYFSSQIPVGRHVLDASYIKLREVSLTYKLPKQLLARTFMGEASIGVFGNNLWIKTASENQYVDPEINSGGAGNEQGLDFTAQPSLRNFGFNLRVAF</sequence>
<evidence type="ECO:0000256" key="5">
    <source>
        <dbReference type="ARBA" id="ARBA00022692"/>
    </source>
</evidence>
<feature type="signal peptide" evidence="12">
    <location>
        <begin position="1"/>
        <end position="23"/>
    </location>
</feature>
<evidence type="ECO:0000256" key="11">
    <source>
        <dbReference type="PROSITE-ProRule" id="PRU01360"/>
    </source>
</evidence>
<keyword evidence="3 11" id="KW-1134">Transmembrane beta strand</keyword>
<dbReference type="SUPFAM" id="SSF49464">
    <property type="entry name" value="Carboxypeptidase regulatory domain-like"/>
    <property type="match status" value="1"/>
</dbReference>
<dbReference type="Gene3D" id="2.40.170.20">
    <property type="entry name" value="TonB-dependent receptor, beta-barrel domain"/>
    <property type="match status" value="1"/>
</dbReference>
<dbReference type="RefSeq" id="WP_264281204.1">
    <property type="nucleotide sequence ID" value="NZ_CP107006.1"/>
</dbReference>
<dbReference type="Pfam" id="PF07715">
    <property type="entry name" value="Plug"/>
    <property type="match status" value="1"/>
</dbReference>
<evidence type="ECO:0000256" key="4">
    <source>
        <dbReference type="ARBA" id="ARBA00022496"/>
    </source>
</evidence>
<comment type="subcellular location">
    <subcellularLocation>
        <location evidence="1 11">Cell outer membrane</location>
        <topology evidence="1 11">Multi-pass membrane protein</topology>
    </subcellularLocation>
</comment>
<proteinExistence type="inferred from homology"/>
<keyword evidence="2 11" id="KW-0813">Transport</keyword>
<dbReference type="SUPFAM" id="SSF56935">
    <property type="entry name" value="Porins"/>
    <property type="match status" value="1"/>
</dbReference>
<evidence type="ECO:0000256" key="9">
    <source>
        <dbReference type="ARBA" id="ARBA00023136"/>
    </source>
</evidence>
<dbReference type="InterPro" id="IPR036942">
    <property type="entry name" value="Beta-barrel_TonB_sf"/>
</dbReference>
<dbReference type="Gene3D" id="2.60.40.1120">
    <property type="entry name" value="Carboxypeptidase-like, regulatory domain"/>
    <property type="match status" value="1"/>
</dbReference>
<evidence type="ECO:0000256" key="6">
    <source>
        <dbReference type="ARBA" id="ARBA00022729"/>
    </source>
</evidence>
<dbReference type="InterPro" id="IPR023996">
    <property type="entry name" value="TonB-dep_OMP_SusC/RagA"/>
</dbReference>
<reference evidence="14" key="1">
    <citation type="submission" date="2022-10" db="EMBL/GenBank/DDBJ databases">
        <title>Chitinophaga sp. nov., isolated from soil.</title>
        <authorList>
            <person name="Jeon C.O."/>
        </authorList>
    </citation>
    <scope>NUCLEOTIDE SEQUENCE</scope>
    <source>
        <strain evidence="14">R8</strain>
    </source>
</reference>
<evidence type="ECO:0000256" key="10">
    <source>
        <dbReference type="ARBA" id="ARBA00023237"/>
    </source>
</evidence>
<keyword evidence="15" id="KW-1185">Reference proteome</keyword>
<keyword evidence="10 11" id="KW-0998">Cell outer membrane</keyword>
<feature type="domain" description="TonB-dependent receptor plug" evidence="13">
    <location>
        <begin position="122"/>
        <end position="243"/>
    </location>
</feature>
<comment type="similarity">
    <text evidence="11">Belongs to the TonB-dependent receptor family.</text>
</comment>
<evidence type="ECO:0000256" key="12">
    <source>
        <dbReference type="SAM" id="SignalP"/>
    </source>
</evidence>
<dbReference type="PANTHER" id="PTHR32552">
    <property type="entry name" value="FERRICHROME IRON RECEPTOR-RELATED"/>
    <property type="match status" value="1"/>
</dbReference>
<dbReference type="PROSITE" id="PS52016">
    <property type="entry name" value="TONB_DEPENDENT_REC_3"/>
    <property type="match status" value="1"/>
</dbReference>
<dbReference type="Pfam" id="PF13715">
    <property type="entry name" value="CarbopepD_reg_2"/>
    <property type="match status" value="1"/>
</dbReference>
<gene>
    <name evidence="14" type="ORF">MKQ68_23575</name>
</gene>
<evidence type="ECO:0000313" key="14">
    <source>
        <dbReference type="EMBL" id="UYQ93065.1"/>
    </source>
</evidence>
<organism evidence="14 15">
    <name type="scientific">Chitinophaga horti</name>
    <dbReference type="NCBI Taxonomy" id="2920382"/>
    <lineage>
        <taxon>Bacteria</taxon>
        <taxon>Pseudomonadati</taxon>
        <taxon>Bacteroidota</taxon>
        <taxon>Chitinophagia</taxon>
        <taxon>Chitinophagales</taxon>
        <taxon>Chitinophagaceae</taxon>
        <taxon>Chitinophaga</taxon>
    </lineage>
</organism>
<dbReference type="InterPro" id="IPR008969">
    <property type="entry name" value="CarboxyPept-like_regulatory"/>
</dbReference>
<keyword evidence="6 12" id="KW-0732">Signal</keyword>
<evidence type="ECO:0000256" key="1">
    <source>
        <dbReference type="ARBA" id="ARBA00004571"/>
    </source>
</evidence>
<keyword evidence="4" id="KW-0410">Iron transport</keyword>
<evidence type="ECO:0000259" key="13">
    <source>
        <dbReference type="Pfam" id="PF07715"/>
    </source>
</evidence>
<dbReference type="Gene3D" id="2.170.130.10">
    <property type="entry name" value="TonB-dependent receptor, plug domain"/>
    <property type="match status" value="1"/>
</dbReference>
<evidence type="ECO:0000313" key="15">
    <source>
        <dbReference type="Proteomes" id="UP001162741"/>
    </source>
</evidence>
<dbReference type="InterPro" id="IPR012910">
    <property type="entry name" value="Plug_dom"/>
</dbReference>
<keyword evidence="8" id="KW-0406">Ion transport</keyword>
<evidence type="ECO:0000256" key="8">
    <source>
        <dbReference type="ARBA" id="ARBA00023065"/>
    </source>
</evidence>
<keyword evidence="9 11" id="KW-0472">Membrane</keyword>
<dbReference type="InterPro" id="IPR023997">
    <property type="entry name" value="TonB-dep_OMP_SusC/RagA_CS"/>
</dbReference>
<dbReference type="PANTHER" id="PTHR32552:SF68">
    <property type="entry name" value="FERRICHROME OUTER MEMBRANE TRANSPORTER_PHAGE RECEPTOR"/>
    <property type="match status" value="1"/>
</dbReference>